<dbReference type="AlphaFoldDB" id="A0A934NAR7"/>
<evidence type="ECO:0000313" key="3">
    <source>
        <dbReference type="Proteomes" id="UP000614410"/>
    </source>
</evidence>
<accession>A0A934NAR7</accession>
<name>A0A934NAR7_9BACT</name>
<evidence type="ECO:0000313" key="2">
    <source>
        <dbReference type="EMBL" id="MBJ7610462.1"/>
    </source>
</evidence>
<gene>
    <name evidence="2" type="ORF">JF887_13675</name>
</gene>
<dbReference type="InterPro" id="IPR000639">
    <property type="entry name" value="Epox_hydrolase-like"/>
</dbReference>
<protein>
    <submittedName>
        <fullName evidence="2">Alpha/beta fold hydrolase</fullName>
    </submittedName>
</protein>
<dbReference type="PANTHER" id="PTHR46438:SF11">
    <property type="entry name" value="LIPASE-RELATED"/>
    <property type="match status" value="1"/>
</dbReference>
<dbReference type="Pfam" id="PF00561">
    <property type="entry name" value="Abhydrolase_1"/>
    <property type="match status" value="1"/>
</dbReference>
<feature type="domain" description="AB hydrolase-1" evidence="1">
    <location>
        <begin position="23"/>
        <end position="265"/>
    </location>
</feature>
<sequence>MARRHFISLHGQRMAYLEAGEGPAVLLVHGIAEAAWAWEAVIPALARTHRVIAPDLLGHGRSAKPRGDYSLGNQATLMRDLLISLDEDRATLVGHSLGGGITMQFAYQYPERCERMVLVSSGGLGQEVTFLLRSLGLPGADLVAPLVLSGTAHDLILGAGRWLGRRGLTAGAGQQAMWRSYAGLTEPATRDAFLATVRAVIDQRGQRVSAIERLYLAHAMPTMLLWGENDRIIPATHAALAHDEMPGSRLEVVSGAGHFVQLEEPEVVAELILDFLATTAPARITAADMREVMRARRPKRHRAS</sequence>
<reference evidence="2 3" key="1">
    <citation type="submission" date="2020-10" db="EMBL/GenBank/DDBJ databases">
        <title>Ca. Dormibacterota MAGs.</title>
        <authorList>
            <person name="Montgomery K."/>
        </authorList>
    </citation>
    <scope>NUCLEOTIDE SEQUENCE [LARGE SCALE GENOMIC DNA]</scope>
    <source>
        <strain evidence="2">Mitchell_Peninsula_5</strain>
    </source>
</reference>
<organism evidence="2 3">
    <name type="scientific">Candidatus Amunia macphersoniae</name>
    <dbReference type="NCBI Taxonomy" id="3127014"/>
    <lineage>
        <taxon>Bacteria</taxon>
        <taxon>Bacillati</taxon>
        <taxon>Candidatus Dormiibacterota</taxon>
        <taxon>Candidatus Dormibacteria</taxon>
        <taxon>Candidatus Aeolococcales</taxon>
        <taxon>Candidatus Aeolococcaceae</taxon>
        <taxon>Candidatus Amunia</taxon>
    </lineage>
</organism>
<dbReference type="PRINTS" id="PR00412">
    <property type="entry name" value="EPOXHYDRLASE"/>
</dbReference>
<dbReference type="InterPro" id="IPR000073">
    <property type="entry name" value="AB_hydrolase_1"/>
</dbReference>
<dbReference type="PANTHER" id="PTHR46438">
    <property type="entry name" value="ALPHA/BETA-HYDROLASES SUPERFAMILY PROTEIN"/>
    <property type="match status" value="1"/>
</dbReference>
<dbReference type="Proteomes" id="UP000614410">
    <property type="component" value="Unassembled WGS sequence"/>
</dbReference>
<dbReference type="PRINTS" id="PR00111">
    <property type="entry name" value="ABHYDROLASE"/>
</dbReference>
<dbReference type="SUPFAM" id="SSF53474">
    <property type="entry name" value="alpha/beta-Hydrolases"/>
    <property type="match status" value="1"/>
</dbReference>
<proteinExistence type="predicted"/>
<dbReference type="EMBL" id="JAEKNN010000062">
    <property type="protein sequence ID" value="MBJ7610462.1"/>
    <property type="molecule type" value="Genomic_DNA"/>
</dbReference>
<comment type="caution">
    <text evidence="2">The sequence shown here is derived from an EMBL/GenBank/DDBJ whole genome shotgun (WGS) entry which is preliminary data.</text>
</comment>
<dbReference type="GO" id="GO:0016787">
    <property type="term" value="F:hydrolase activity"/>
    <property type="evidence" value="ECO:0007669"/>
    <property type="project" value="UniProtKB-KW"/>
</dbReference>
<dbReference type="Gene3D" id="3.40.50.1820">
    <property type="entry name" value="alpha/beta hydrolase"/>
    <property type="match status" value="1"/>
</dbReference>
<keyword evidence="2" id="KW-0378">Hydrolase</keyword>
<dbReference type="InterPro" id="IPR029058">
    <property type="entry name" value="AB_hydrolase_fold"/>
</dbReference>
<evidence type="ECO:0000259" key="1">
    <source>
        <dbReference type="Pfam" id="PF00561"/>
    </source>
</evidence>